<feature type="domain" description="Anoctamin dimerisation" evidence="11">
    <location>
        <begin position="296"/>
        <end position="525"/>
    </location>
</feature>
<feature type="transmembrane region" description="Helical" evidence="8">
    <location>
        <begin position="740"/>
        <end position="761"/>
    </location>
</feature>
<feature type="transmembrane region" description="Helical" evidence="8">
    <location>
        <begin position="912"/>
        <end position="934"/>
    </location>
</feature>
<feature type="transmembrane region" description="Helical" evidence="8">
    <location>
        <begin position="962"/>
        <end position="986"/>
    </location>
</feature>
<feature type="transmembrane region" description="Helical" evidence="8">
    <location>
        <begin position="784"/>
        <end position="805"/>
    </location>
</feature>
<evidence type="ECO:0000256" key="7">
    <source>
        <dbReference type="ARBA" id="ARBA00023180"/>
    </source>
</evidence>
<protein>
    <recommendedName>
        <fullName evidence="8">Anoctamin</fullName>
    </recommendedName>
</protein>
<reference evidence="13" key="1">
    <citation type="submission" date="2025-08" db="UniProtKB">
        <authorList>
            <consortium name="RefSeq"/>
        </authorList>
    </citation>
    <scope>IDENTIFICATION</scope>
    <source>
        <tissue evidence="13">Total insect</tissue>
    </source>
</reference>
<dbReference type="KEGG" id="tpal:117641259"/>
<evidence type="ECO:0000256" key="2">
    <source>
        <dbReference type="ARBA" id="ARBA00009671"/>
    </source>
</evidence>
<feature type="compositionally biased region" description="Polar residues" evidence="9">
    <location>
        <begin position="1176"/>
        <end position="1194"/>
    </location>
</feature>
<comment type="subcellular location">
    <subcellularLocation>
        <location evidence="1">Cell membrane</location>
        <topology evidence="1">Multi-pass membrane protein</topology>
    </subcellularLocation>
    <subcellularLocation>
        <location evidence="8">Membrane</location>
        <topology evidence="8">Multi-pass membrane protein</topology>
    </subcellularLocation>
</comment>
<comment type="similarity">
    <text evidence="2 8">Belongs to the anoctamin family.</text>
</comment>
<keyword evidence="4 8" id="KW-0812">Transmembrane</keyword>
<feature type="transmembrane region" description="Helical" evidence="8">
    <location>
        <begin position="700"/>
        <end position="720"/>
    </location>
</feature>
<feature type="region of interest" description="Disordered" evidence="9">
    <location>
        <begin position="1157"/>
        <end position="1194"/>
    </location>
</feature>
<organism evidence="13">
    <name type="scientific">Thrips palmi</name>
    <name type="common">Melon thrips</name>
    <dbReference type="NCBI Taxonomy" id="161013"/>
    <lineage>
        <taxon>Eukaryota</taxon>
        <taxon>Metazoa</taxon>
        <taxon>Ecdysozoa</taxon>
        <taxon>Arthropoda</taxon>
        <taxon>Hexapoda</taxon>
        <taxon>Insecta</taxon>
        <taxon>Pterygota</taxon>
        <taxon>Neoptera</taxon>
        <taxon>Paraneoptera</taxon>
        <taxon>Thysanoptera</taxon>
        <taxon>Terebrantia</taxon>
        <taxon>Thripoidea</taxon>
        <taxon>Thripidae</taxon>
        <taxon>Thrips</taxon>
    </lineage>
</organism>
<evidence type="ECO:0000259" key="10">
    <source>
        <dbReference type="Pfam" id="PF04547"/>
    </source>
</evidence>
<dbReference type="Pfam" id="PF04547">
    <property type="entry name" value="Anoctamin"/>
    <property type="match status" value="1"/>
</dbReference>
<evidence type="ECO:0000313" key="12">
    <source>
        <dbReference type="Proteomes" id="UP000515158"/>
    </source>
</evidence>
<dbReference type="GeneID" id="117641259"/>
<feature type="transmembrane region" description="Helical" evidence="8">
    <location>
        <begin position="539"/>
        <end position="566"/>
    </location>
</feature>
<evidence type="ECO:0000313" key="13">
    <source>
        <dbReference type="RefSeq" id="XP_034234314.1"/>
    </source>
</evidence>
<evidence type="ECO:0000256" key="9">
    <source>
        <dbReference type="SAM" id="MobiDB-lite"/>
    </source>
</evidence>
<evidence type="ECO:0000256" key="8">
    <source>
        <dbReference type="RuleBase" id="RU280814"/>
    </source>
</evidence>
<evidence type="ECO:0000256" key="3">
    <source>
        <dbReference type="ARBA" id="ARBA00022475"/>
    </source>
</evidence>
<keyword evidence="5 8" id="KW-1133">Transmembrane helix</keyword>
<dbReference type="Pfam" id="PF16178">
    <property type="entry name" value="Anoct_dimer"/>
    <property type="match status" value="1"/>
</dbReference>
<sequence length="1194" mass="135617">MTPPRLQGAAGTATGASRSRTHTPAVTPTSDTKWAIRTPPEWNDSLNNGSTAKYARNRRRPSLPVQANTGSAHEWKETGQKNSLRSQRSQSSERPVSSTSTTRADEQQELYDDYGKLPFIVEQGPTPDTDGYSRPDTPVPSPARWDVGLPLLPNLPPPQSLVCLRTPKGRSASVQSVHPTGNGPWELVSPTPFGQRLSASDHASFESSILPGTPLPGIAEERNNRKNVAATTMVAAQAAATVAAPASSTVAKATLAELKHYHHFGSLEKETAGLPIASDPDLVKSGAQADHNTLLFRDGRRRIDMVVVWEVDKSGVPTEQEAMRGERRQRFQAALEAEGLQLEFEGPTSSFDEKSMFMKIHAPWKVITRYAEVMNLKMPIKRFLSISVKAWEGEEVPTVDKGVTPMAFLNQFFDLDHRKIAQEPSFYRSTHHSDREEQFVVKDRESYFTSAQRSSIVWELMIRAKSADGERLGIRYLLSNSTYLSAFPLHEGRYDEDGPNGFMFDRRLLYLEWGRAARCLKRQPLWLVRKYFGDKIAMYFAWLGFYTKALILPSCVGLFCFFYGLMSMDSEDNMPSKEICDPSGAGNITLCPLCDKACRYQKLKESCLFAKMTYLFDNPSTVFFAIFMSFWATMFLEMWKRRAAVIRWEWDLQNVEQDEEPRPEFEANVTTYRVNPVTRQREPYLTAWNRCLRFTATGSAVLFMVVVVCCAVLGTIIYRISLVTVFHSGGGAFLKQHAKIFTSITAACINLTIILILTRFYHQLALWLTNLENPRTQTEYEDNFTFKIFVFEFMNFYSSLIYIAFFKGRFFMHPGDEATRSSEFLKLKGDVCDPAGCLWELCIQLAIIMVGKQCLNNFVEVLYPKFWNWYYNLYHKSHTKKDLNRGLTRWEEDYQLQDPGRLALFYEYLEMVLQYGFVTLFVAAFPLAPVFALLNNVAEIRLDAYKMVTQARRPLAERVEDIGAWFGILKTITYISVVSNAFVIAYTSDFIPRMVYKYKYSPTDDLVGYIDASLSVFNTSHYTADMGSDVDDPDPDVCQYRGYRNGPEHPTDPYGLSPQYWHVFAARLAFVVVFEHIVFLTTAVVSYVIPDVPTEVRTQIQRERLLTKEAKFEHGLSRGKSVDEYDELLYALRERDRGNNSRFGDILRRGSWGRRLSRQSDGAAGDSHSDVHRTGTRSSSTVWGDPSSTSLAHP</sequence>
<gene>
    <name evidence="13" type="primary">LOC117641259</name>
</gene>
<dbReference type="GO" id="GO:0046983">
    <property type="term" value="F:protein dimerization activity"/>
    <property type="evidence" value="ECO:0007669"/>
    <property type="project" value="InterPro"/>
</dbReference>
<dbReference type="PANTHER" id="PTHR12308">
    <property type="entry name" value="ANOCTAMIN"/>
    <property type="match status" value="1"/>
</dbReference>
<comment type="caution">
    <text evidence="8">Lacks conserved residue(s) required for the propagation of feature annotation.</text>
</comment>
<dbReference type="AlphaFoldDB" id="A0A6P8ZIW5"/>
<feature type="compositionally biased region" description="Polar residues" evidence="9">
    <location>
        <begin position="22"/>
        <end position="32"/>
    </location>
</feature>
<keyword evidence="6 8" id="KW-0472">Membrane</keyword>
<dbReference type="GO" id="GO:0005886">
    <property type="term" value="C:plasma membrane"/>
    <property type="evidence" value="ECO:0007669"/>
    <property type="project" value="UniProtKB-SubCell"/>
</dbReference>
<feature type="domain" description="Anoctamin transmembrane" evidence="10">
    <location>
        <begin position="528"/>
        <end position="1103"/>
    </location>
</feature>
<feature type="transmembrane region" description="Helical" evidence="8">
    <location>
        <begin position="1064"/>
        <end position="1089"/>
    </location>
</feature>
<evidence type="ECO:0000256" key="4">
    <source>
        <dbReference type="ARBA" id="ARBA00022692"/>
    </source>
</evidence>
<dbReference type="OrthoDB" id="296386at2759"/>
<dbReference type="InterPro" id="IPR032394">
    <property type="entry name" value="Anoct_dimer"/>
</dbReference>
<dbReference type="InterPro" id="IPR049452">
    <property type="entry name" value="Anoctamin_TM"/>
</dbReference>
<feature type="compositionally biased region" description="Low complexity" evidence="9">
    <location>
        <begin position="83"/>
        <end position="102"/>
    </location>
</feature>
<dbReference type="Proteomes" id="UP000515158">
    <property type="component" value="Unplaced"/>
</dbReference>
<dbReference type="PANTHER" id="PTHR12308:SF84">
    <property type="entry name" value="ANOCTAMIN"/>
    <property type="match status" value="1"/>
</dbReference>
<feature type="region of interest" description="Disordered" evidence="9">
    <location>
        <begin position="1"/>
        <end position="105"/>
    </location>
</feature>
<dbReference type="RefSeq" id="XP_034234314.1">
    <property type="nucleotide sequence ID" value="XM_034378423.1"/>
</dbReference>
<name>A0A6P8ZIW5_THRPL</name>
<evidence type="ECO:0000256" key="1">
    <source>
        <dbReference type="ARBA" id="ARBA00004651"/>
    </source>
</evidence>
<dbReference type="FunCoup" id="A0A6P8ZIW5">
    <property type="interactions" value="63"/>
</dbReference>
<evidence type="ECO:0000256" key="5">
    <source>
        <dbReference type="ARBA" id="ARBA00022989"/>
    </source>
</evidence>
<evidence type="ECO:0000259" key="11">
    <source>
        <dbReference type="Pfam" id="PF16178"/>
    </source>
</evidence>
<feature type="compositionally biased region" description="Low complexity" evidence="9">
    <location>
        <begin position="8"/>
        <end position="18"/>
    </location>
</feature>
<keyword evidence="3" id="KW-1003">Cell membrane</keyword>
<accession>A0A6P8ZIW5</accession>
<evidence type="ECO:0000256" key="6">
    <source>
        <dbReference type="ARBA" id="ARBA00023136"/>
    </source>
</evidence>
<dbReference type="InParanoid" id="A0A6P8ZIW5"/>
<proteinExistence type="inferred from homology"/>
<dbReference type="GO" id="GO:0005254">
    <property type="term" value="F:chloride channel activity"/>
    <property type="evidence" value="ECO:0007669"/>
    <property type="project" value="TreeGrafter"/>
</dbReference>
<dbReference type="InterPro" id="IPR007632">
    <property type="entry name" value="Anoctamin"/>
</dbReference>
<keyword evidence="7" id="KW-0325">Glycoprotein</keyword>
<keyword evidence="12" id="KW-1185">Reference proteome</keyword>